<dbReference type="Proteomes" id="UP000095282">
    <property type="component" value="Unplaced"/>
</dbReference>
<proteinExistence type="predicted"/>
<protein>
    <submittedName>
        <fullName evidence="5">MFS domain-containing protein</fullName>
    </submittedName>
</protein>
<feature type="transmembrane region" description="Helical" evidence="2">
    <location>
        <begin position="353"/>
        <end position="380"/>
    </location>
</feature>
<feature type="domain" description="Major facilitator superfamily (MFS) profile" evidence="3">
    <location>
        <begin position="26"/>
        <end position="460"/>
    </location>
</feature>
<dbReference type="GO" id="GO:0016020">
    <property type="term" value="C:membrane"/>
    <property type="evidence" value="ECO:0007669"/>
    <property type="project" value="UniProtKB-SubCell"/>
</dbReference>
<evidence type="ECO:0000313" key="5">
    <source>
        <dbReference type="WBParaSite" id="Csp11.Scaffold629.g12049.t2"/>
    </source>
</evidence>
<dbReference type="Pfam" id="PF07690">
    <property type="entry name" value="MFS_1"/>
    <property type="match status" value="1"/>
</dbReference>
<keyword evidence="4" id="KW-1185">Reference proteome</keyword>
<evidence type="ECO:0000259" key="3">
    <source>
        <dbReference type="PROSITE" id="PS50850"/>
    </source>
</evidence>
<organism evidence="4 5">
    <name type="scientific">Caenorhabditis tropicalis</name>
    <dbReference type="NCBI Taxonomy" id="1561998"/>
    <lineage>
        <taxon>Eukaryota</taxon>
        <taxon>Metazoa</taxon>
        <taxon>Ecdysozoa</taxon>
        <taxon>Nematoda</taxon>
        <taxon>Chromadorea</taxon>
        <taxon>Rhabditida</taxon>
        <taxon>Rhabditina</taxon>
        <taxon>Rhabditomorpha</taxon>
        <taxon>Rhabditoidea</taxon>
        <taxon>Rhabditidae</taxon>
        <taxon>Peloderinae</taxon>
        <taxon>Caenorhabditis</taxon>
    </lineage>
</organism>
<feature type="transmembrane region" description="Helical" evidence="2">
    <location>
        <begin position="24"/>
        <end position="44"/>
    </location>
</feature>
<dbReference type="InterPro" id="IPR011701">
    <property type="entry name" value="MFS"/>
</dbReference>
<feature type="transmembrane region" description="Helical" evidence="2">
    <location>
        <begin position="401"/>
        <end position="423"/>
    </location>
</feature>
<feature type="transmembrane region" description="Helical" evidence="2">
    <location>
        <begin position="298"/>
        <end position="315"/>
    </location>
</feature>
<feature type="transmembrane region" description="Helical" evidence="2">
    <location>
        <begin position="327"/>
        <end position="347"/>
    </location>
</feature>
<dbReference type="AlphaFoldDB" id="A0A1I7TUZ1"/>
<evidence type="ECO:0000256" key="1">
    <source>
        <dbReference type="ARBA" id="ARBA00004141"/>
    </source>
</evidence>
<feature type="transmembrane region" description="Helical" evidence="2">
    <location>
        <begin position="130"/>
        <end position="150"/>
    </location>
</feature>
<keyword evidence="2" id="KW-1133">Transmembrane helix</keyword>
<feature type="transmembrane region" description="Helical" evidence="2">
    <location>
        <begin position="73"/>
        <end position="92"/>
    </location>
</feature>
<feature type="transmembrane region" description="Helical" evidence="2">
    <location>
        <begin position="435"/>
        <end position="457"/>
    </location>
</feature>
<keyword evidence="2" id="KW-0812">Transmembrane</keyword>
<evidence type="ECO:0000313" key="4">
    <source>
        <dbReference type="Proteomes" id="UP000095282"/>
    </source>
</evidence>
<feature type="transmembrane region" description="Helical" evidence="2">
    <location>
        <begin position="162"/>
        <end position="182"/>
    </location>
</feature>
<accession>A0A1I7TUZ1</accession>
<dbReference type="Gene3D" id="1.20.1250.20">
    <property type="entry name" value="MFS general substrate transporter like domains"/>
    <property type="match status" value="2"/>
</dbReference>
<feature type="transmembrane region" description="Helical" evidence="2">
    <location>
        <begin position="104"/>
        <end position="124"/>
    </location>
</feature>
<dbReference type="PROSITE" id="PS50850">
    <property type="entry name" value="MFS"/>
    <property type="match status" value="1"/>
</dbReference>
<feature type="transmembrane region" description="Helical" evidence="2">
    <location>
        <begin position="256"/>
        <end position="278"/>
    </location>
</feature>
<feature type="transmembrane region" description="Helical" evidence="2">
    <location>
        <begin position="194"/>
        <end position="214"/>
    </location>
</feature>
<dbReference type="WBParaSite" id="Csp11.Scaffold629.g12049.t2">
    <property type="protein sequence ID" value="Csp11.Scaffold629.g12049.t2"/>
    <property type="gene ID" value="Csp11.Scaffold629.g12049"/>
</dbReference>
<dbReference type="InterPro" id="IPR020846">
    <property type="entry name" value="MFS_dom"/>
</dbReference>
<sequence>MSSIEKTEEHQNGKNITFANKTRYIVLIIGLCCICSTNGNYNVINFSVICMQDVIEEQSVSNQTHWLENTADVSFIFSAGAVGAIIGLFPSVPLTTKYGVRNILSLYGMTTAISTLLFPMAVSFGYYPVIFVRMAQGFGASIMFSAIGSISEGWSPISEISTYVAFLSAGFQISNIISMPVSGVLCESQLGWRAIFYLFGGFSVLFHLIFFVFFRDSATVHRNVSLKELRKISTGRLPTSSKRQPVPYLAVCKDKVVLSIWAAAIGGNMSLMALMTYGPTYLNKVLGLDVRETGFLNAIPYILATAVKFVAGPLSDSLTFIPEVWRMIFFAAISQLGLAFGFFVMALTSSRVIAQVAYTTAIVLAGINIVGVVKCAQMVCSFSFISSHFPFHSFKVARQHVHFVMAVISLSAWGAIFVLPIIIGIVCPNHTASEWAVFYIAVGIFVIAMNVPFPFFATMEPSEYTKPEWEQKRNQVSPEQRI</sequence>
<dbReference type="GO" id="GO:0022857">
    <property type="term" value="F:transmembrane transporter activity"/>
    <property type="evidence" value="ECO:0007669"/>
    <property type="project" value="InterPro"/>
</dbReference>
<name>A0A1I7TUZ1_9PELO</name>
<reference evidence="5" key="1">
    <citation type="submission" date="2016-11" db="UniProtKB">
        <authorList>
            <consortium name="WormBaseParasite"/>
        </authorList>
    </citation>
    <scope>IDENTIFICATION</scope>
</reference>
<dbReference type="PANTHER" id="PTHR45757:SF27">
    <property type="entry name" value="MAJOR FACILITATOR SUPERFAMILY (MFS) PROFILE DOMAIN-CONTAINING PROTEIN"/>
    <property type="match status" value="1"/>
</dbReference>
<evidence type="ECO:0000256" key="2">
    <source>
        <dbReference type="SAM" id="Phobius"/>
    </source>
</evidence>
<dbReference type="InterPro" id="IPR036259">
    <property type="entry name" value="MFS_trans_sf"/>
</dbReference>
<keyword evidence="2" id="KW-0472">Membrane</keyword>
<dbReference type="STRING" id="1561998.A0A1I7TUZ1"/>
<comment type="subcellular location">
    <subcellularLocation>
        <location evidence="1">Membrane</location>
        <topology evidence="1">Multi-pass membrane protein</topology>
    </subcellularLocation>
</comment>
<dbReference type="PANTHER" id="PTHR45757">
    <property type="entry name" value="PROTEIN CBG23364-RELATED"/>
    <property type="match status" value="1"/>
</dbReference>
<dbReference type="SUPFAM" id="SSF103473">
    <property type="entry name" value="MFS general substrate transporter"/>
    <property type="match status" value="1"/>
</dbReference>